<keyword evidence="5" id="KW-0067">ATP-binding</keyword>
<evidence type="ECO:0000259" key="6">
    <source>
        <dbReference type="PROSITE" id="PS51158"/>
    </source>
</evidence>
<evidence type="ECO:0000256" key="2">
    <source>
        <dbReference type="ARBA" id="ARBA00022679"/>
    </source>
</evidence>
<dbReference type="GO" id="GO:0005524">
    <property type="term" value="F:ATP binding"/>
    <property type="evidence" value="ECO:0007669"/>
    <property type="project" value="UniProtKB-KW"/>
</dbReference>
<proteinExistence type="predicted"/>
<keyword evidence="2" id="KW-0808">Transferase</keyword>
<keyword evidence="1" id="KW-0723">Serine/threonine-protein kinase</keyword>
<dbReference type="PROSITE" id="PS51158">
    <property type="entry name" value="ALPHA_KINASE"/>
    <property type="match status" value="1"/>
</dbReference>
<evidence type="ECO:0000256" key="1">
    <source>
        <dbReference type="ARBA" id="ARBA00022527"/>
    </source>
</evidence>
<dbReference type="GO" id="GO:0031037">
    <property type="term" value="P:myosin II filament disassembly"/>
    <property type="evidence" value="ECO:0007669"/>
    <property type="project" value="TreeGrafter"/>
</dbReference>
<evidence type="ECO:0000313" key="8">
    <source>
        <dbReference type="Proteomes" id="UP001249851"/>
    </source>
</evidence>
<dbReference type="GO" id="GO:0004674">
    <property type="term" value="F:protein serine/threonine kinase activity"/>
    <property type="evidence" value="ECO:0007669"/>
    <property type="project" value="UniProtKB-KW"/>
</dbReference>
<dbReference type="InterPro" id="IPR011009">
    <property type="entry name" value="Kinase-like_dom_sf"/>
</dbReference>
<dbReference type="SMART" id="SM00811">
    <property type="entry name" value="Alpha_kinase"/>
    <property type="match status" value="1"/>
</dbReference>
<dbReference type="AlphaFoldDB" id="A0AAD9Q047"/>
<dbReference type="Pfam" id="PF02816">
    <property type="entry name" value="Alpha_kinase"/>
    <property type="match status" value="1"/>
</dbReference>
<evidence type="ECO:0000256" key="3">
    <source>
        <dbReference type="ARBA" id="ARBA00022741"/>
    </source>
</evidence>
<comment type="caution">
    <text evidence="7">The sequence shown here is derived from an EMBL/GenBank/DDBJ whole genome shotgun (WGS) entry which is preliminary data.</text>
</comment>
<reference evidence="7" key="2">
    <citation type="journal article" date="2023" name="Science">
        <title>Genomic signatures of disease resistance in endangered staghorn corals.</title>
        <authorList>
            <person name="Vollmer S.V."/>
            <person name="Selwyn J.D."/>
            <person name="Despard B.A."/>
            <person name="Roesel C.L."/>
        </authorList>
    </citation>
    <scope>NUCLEOTIDE SEQUENCE</scope>
    <source>
        <strain evidence="7">K2</strain>
    </source>
</reference>
<reference evidence="7" key="1">
    <citation type="journal article" date="2023" name="G3 (Bethesda)">
        <title>Whole genome assembly and annotation of the endangered Caribbean coral Acropora cervicornis.</title>
        <authorList>
            <person name="Selwyn J.D."/>
            <person name="Vollmer S.V."/>
        </authorList>
    </citation>
    <scope>NUCLEOTIDE SEQUENCE</scope>
    <source>
        <strain evidence="7">K2</strain>
    </source>
</reference>
<sequence length="398" mass="44934">MCAIDEDPTQVYVCTLPTRKLLSDQVEIGKDIELVLHCSVMSKRKVNPKWDDYKKKTSNKRRGKHEKGSCSGTFDYITVQRLSSSIEGKCQKYSRIRALTLVPLGWEPILSNIKMACTDHFNLQEMECNLLASKRWPSFTNINMITNWKVLHIRFIPTSNEVCDPLRGLLKTGNANTASPVKSDEVRQPQALAVPSKIAASVRLSAILQIGKLIKPKVDTFDLKVREWLPLFEVKLSLNKEKFASGAFRDAYEVISGRLQPEEKAPPEFGQTFTYTKIFLGKLNGEFLTLMNYLNGRFGKHINNTGNIFGDGSELSMKAETFVHYSYVASAKQLMIVDVQEIASSTLIAMDESILFCSGNLSTTVMGQFLTKHTCNKYCKLSNLDTKRLLNLQHKEDN</sequence>
<dbReference type="InterPro" id="IPR004166">
    <property type="entry name" value="a-kinase_dom"/>
</dbReference>
<dbReference type="Proteomes" id="UP001249851">
    <property type="component" value="Unassembled WGS sequence"/>
</dbReference>
<name>A0AAD9Q047_ACRCE</name>
<dbReference type="PANTHER" id="PTHR45992:SF2">
    <property type="entry name" value="EUKARYOTIC ELONGATION FACTOR 2 KINASE"/>
    <property type="match status" value="1"/>
</dbReference>
<organism evidence="7 8">
    <name type="scientific">Acropora cervicornis</name>
    <name type="common">Staghorn coral</name>
    <dbReference type="NCBI Taxonomy" id="6130"/>
    <lineage>
        <taxon>Eukaryota</taxon>
        <taxon>Metazoa</taxon>
        <taxon>Cnidaria</taxon>
        <taxon>Anthozoa</taxon>
        <taxon>Hexacorallia</taxon>
        <taxon>Scleractinia</taxon>
        <taxon>Astrocoeniina</taxon>
        <taxon>Acroporidae</taxon>
        <taxon>Acropora</taxon>
    </lineage>
</organism>
<dbReference type="SUPFAM" id="SSF56112">
    <property type="entry name" value="Protein kinase-like (PK-like)"/>
    <property type="match status" value="1"/>
</dbReference>
<dbReference type="GO" id="GO:1903013">
    <property type="term" value="P:response to differentiation-inducing factor 1"/>
    <property type="evidence" value="ECO:0007669"/>
    <property type="project" value="TreeGrafter"/>
</dbReference>
<dbReference type="PANTHER" id="PTHR45992">
    <property type="entry name" value="EUKARYOTIC ELONGATION FACTOR 2 KINASE-RELATED"/>
    <property type="match status" value="1"/>
</dbReference>
<evidence type="ECO:0000313" key="7">
    <source>
        <dbReference type="EMBL" id="KAK2552178.1"/>
    </source>
</evidence>
<keyword evidence="8" id="KW-1185">Reference proteome</keyword>
<gene>
    <name evidence="7" type="ORF">P5673_026691</name>
</gene>
<dbReference type="EMBL" id="JARQWQ010000089">
    <property type="protein sequence ID" value="KAK2552178.1"/>
    <property type="molecule type" value="Genomic_DNA"/>
</dbReference>
<feature type="domain" description="Alpha-type protein kinase" evidence="6">
    <location>
        <begin position="140"/>
        <end position="389"/>
    </location>
</feature>
<dbReference type="InterPro" id="IPR051852">
    <property type="entry name" value="Alpha-type_PK"/>
</dbReference>
<dbReference type="Gene3D" id="3.20.200.10">
    <property type="entry name" value="MHCK/EF2 kinase"/>
    <property type="match status" value="1"/>
</dbReference>
<keyword evidence="4" id="KW-0418">Kinase</keyword>
<evidence type="ECO:0000256" key="4">
    <source>
        <dbReference type="ARBA" id="ARBA00022777"/>
    </source>
</evidence>
<keyword evidence="3" id="KW-0547">Nucleotide-binding</keyword>
<evidence type="ECO:0000256" key="5">
    <source>
        <dbReference type="ARBA" id="ARBA00022840"/>
    </source>
</evidence>
<protein>
    <recommendedName>
        <fullName evidence="6">Alpha-type protein kinase domain-containing protein</fullName>
    </recommendedName>
</protein>
<accession>A0AAD9Q047</accession>